<name>A0A5C6PD10_9TELE</name>
<comment type="caution">
    <text evidence="3">Lacks conserved residue(s) required for the propagation of feature annotation.</text>
</comment>
<evidence type="ECO:0000256" key="5">
    <source>
        <dbReference type="SAM" id="SignalP"/>
    </source>
</evidence>
<feature type="coiled-coil region" evidence="4">
    <location>
        <begin position="67"/>
        <end position="118"/>
    </location>
</feature>
<dbReference type="PANTHER" id="PTHR23192">
    <property type="entry name" value="OLFACTOMEDIN-RELATED"/>
    <property type="match status" value="1"/>
</dbReference>
<keyword evidence="2" id="KW-0964">Secreted</keyword>
<dbReference type="GO" id="GO:0005615">
    <property type="term" value="C:extracellular space"/>
    <property type="evidence" value="ECO:0007669"/>
    <property type="project" value="TreeGrafter"/>
</dbReference>
<dbReference type="InterPro" id="IPR050605">
    <property type="entry name" value="Olfactomedin-like_domain"/>
</dbReference>
<dbReference type="Pfam" id="PF02191">
    <property type="entry name" value="OLF"/>
    <property type="match status" value="1"/>
</dbReference>
<evidence type="ECO:0000313" key="8">
    <source>
        <dbReference type="Proteomes" id="UP000324091"/>
    </source>
</evidence>
<dbReference type="GO" id="GO:0007165">
    <property type="term" value="P:signal transduction"/>
    <property type="evidence" value="ECO:0007669"/>
    <property type="project" value="TreeGrafter"/>
</dbReference>
<dbReference type="SMART" id="SM00284">
    <property type="entry name" value="OLF"/>
    <property type="match status" value="1"/>
</dbReference>
<reference evidence="7 8" key="1">
    <citation type="submission" date="2019-04" db="EMBL/GenBank/DDBJ databases">
        <title>Chromosome genome assembly for Takifugu flavidus.</title>
        <authorList>
            <person name="Xiao S."/>
        </authorList>
    </citation>
    <scope>NUCLEOTIDE SEQUENCE [LARGE SCALE GENOMIC DNA]</scope>
    <source>
        <strain evidence="7">HTHZ2018</strain>
        <tissue evidence="7">Muscle</tissue>
    </source>
</reference>
<comment type="caution">
    <text evidence="7">The sequence shown here is derived from an EMBL/GenBank/DDBJ whole genome shotgun (WGS) entry which is preliminary data.</text>
</comment>
<dbReference type="AlphaFoldDB" id="A0A5C6PD10"/>
<feature type="signal peptide" evidence="5">
    <location>
        <begin position="1"/>
        <end position="18"/>
    </location>
</feature>
<evidence type="ECO:0000259" key="6">
    <source>
        <dbReference type="PROSITE" id="PS51132"/>
    </source>
</evidence>
<comment type="subcellular location">
    <subcellularLocation>
        <location evidence="1">Secreted</location>
    </subcellularLocation>
</comment>
<feature type="chain" id="PRO_5022865064" evidence="5">
    <location>
        <begin position="19"/>
        <end position="770"/>
    </location>
</feature>
<feature type="domain" description="Olfactomedin-like" evidence="6">
    <location>
        <begin position="481"/>
        <end position="767"/>
    </location>
</feature>
<dbReference type="PANTHER" id="PTHR23192:SF68">
    <property type="entry name" value="OLFACTOMEDIN-4-LIKE"/>
    <property type="match status" value="1"/>
</dbReference>
<dbReference type="PROSITE" id="PS51132">
    <property type="entry name" value="OLF"/>
    <property type="match status" value="1"/>
</dbReference>
<dbReference type="Proteomes" id="UP000324091">
    <property type="component" value="Chromosome 13"/>
</dbReference>
<evidence type="ECO:0000256" key="1">
    <source>
        <dbReference type="ARBA" id="ARBA00004613"/>
    </source>
</evidence>
<protein>
    <submittedName>
        <fullName evidence="7">Olfactomedin-4</fullName>
    </submittedName>
</protein>
<evidence type="ECO:0000256" key="2">
    <source>
        <dbReference type="ARBA" id="ARBA00022525"/>
    </source>
</evidence>
<gene>
    <name evidence="7" type="ORF">D4764_13G0007820</name>
</gene>
<evidence type="ECO:0000256" key="4">
    <source>
        <dbReference type="SAM" id="Coils"/>
    </source>
</evidence>
<organism evidence="7 8">
    <name type="scientific">Takifugu flavidus</name>
    <name type="common">sansaifugu</name>
    <dbReference type="NCBI Taxonomy" id="433684"/>
    <lineage>
        <taxon>Eukaryota</taxon>
        <taxon>Metazoa</taxon>
        <taxon>Chordata</taxon>
        <taxon>Craniata</taxon>
        <taxon>Vertebrata</taxon>
        <taxon>Euteleostomi</taxon>
        <taxon>Actinopterygii</taxon>
        <taxon>Neopterygii</taxon>
        <taxon>Teleostei</taxon>
        <taxon>Neoteleostei</taxon>
        <taxon>Acanthomorphata</taxon>
        <taxon>Eupercaria</taxon>
        <taxon>Tetraodontiformes</taxon>
        <taxon>Tetradontoidea</taxon>
        <taxon>Tetraodontidae</taxon>
        <taxon>Takifugu</taxon>
    </lineage>
</organism>
<keyword evidence="5" id="KW-0732">Signal</keyword>
<keyword evidence="4" id="KW-0175">Coiled coil</keyword>
<keyword evidence="8" id="KW-1185">Reference proteome</keyword>
<dbReference type="EMBL" id="RHFK02000005">
    <property type="protein sequence ID" value="TWW76120.1"/>
    <property type="molecule type" value="Genomic_DNA"/>
</dbReference>
<dbReference type="InterPro" id="IPR003112">
    <property type="entry name" value="Olfac-like_dom"/>
</dbReference>
<evidence type="ECO:0000256" key="3">
    <source>
        <dbReference type="PROSITE-ProRule" id="PRU00446"/>
    </source>
</evidence>
<sequence>MIVHVMVALCALLPVSQQAPSPDRCVCKVENPDKLFPHNKLGVLEENATRCNVDNSPQKALELQGLLLGLERRLLQLESDTSVLEREDDGDLYGVISLKLLENELLEVQQLLHRLRSTTVTHQRLTDSTAGLLDILRRELGLLEVLDSTGVVKTRRENRVLMKQLDQCGKQQEASGQDTPDPAGPCALGWLKNVSEPRVFSEGEFPGSHKYGAWGRDPRPPPGKESWYWLVMMTSGNSYANSVRRYSSLRALIAGESDPEWPKVGSSDLLWSSCGPPVDLLWSSCGSPVDLLWSSCGPPVVLVWTSCGPPVVLLWSLCDLLWFSCGSPVVLVWTSCGPPVVLLWFSCGPPVDLLWSSCGPCVDLLWFSCGLLWSLCGPPVASCGPPVVLLWFSCGPPVDLVWSSCGPPVDLLWTSCGPRVDLLWTSCGPPVVLLWSSCGPRVDLLWTSCGPRVDLLWSSCGPRVDLVWTSCGPPVDLLWTSCGPPVVLLWTSCGPPVDLLWTSCGPPVVLLWSSCGPPVVLVWSSCGPRVDLMWTSCGPRVSSCGPRVDLLWSSCGPPVDLVWSSCNVEISSSNPGTDTIQGPNVVLYGEALYYNCYNRAAVCRFNLTSKSVTSVQLPAGTRYNSKGDFCSLDECHKFTDLDLATDEGGVWVVYTTIQHKGNLVLSKVQEGDVPMLNQTWSTSVYKQEVTNTFMVCGTLYATRYIDTRFEEIFYSFDTTTGAEKFNLGIFIHKMSPNIYSLNYSPLDQALHLYCDSKMVSYKLLFSKFPF</sequence>
<accession>A0A5C6PD10</accession>
<proteinExistence type="predicted"/>
<evidence type="ECO:0000313" key="7">
    <source>
        <dbReference type="EMBL" id="TWW76120.1"/>
    </source>
</evidence>